<proteinExistence type="inferred from homology"/>
<dbReference type="PANTHER" id="PTHR31566:SF0">
    <property type="entry name" value="CYTOCHROME C BIOGENESIS PROTEIN CCS1, CHLOROPLASTIC"/>
    <property type="match status" value="1"/>
</dbReference>
<feature type="transmembrane region" description="Helical" evidence="7">
    <location>
        <begin position="371"/>
        <end position="391"/>
    </location>
</feature>
<dbReference type="AlphaFoldDB" id="A0A345U6D1"/>
<comment type="subunit">
    <text evidence="6">May interact with CcsA.</text>
</comment>
<evidence type="ECO:0000256" key="2">
    <source>
        <dbReference type="ARBA" id="ARBA00022692"/>
    </source>
</evidence>
<evidence type="ECO:0000313" key="9">
    <source>
        <dbReference type="EMBL" id="AXI96017.1"/>
    </source>
</evidence>
<reference evidence="9" key="1">
    <citation type="journal article" date="2018" name="J. Phycol.">
        <title>Organellar genomics: a useful tool to study evolutionary relationships and molecular evolution in Gracilariaceae (Rhodophyta).</title>
        <authorList>
            <person name="Iha C."/>
            <person name="Grassa C.J."/>
            <person name="de M Lyra G."/>
            <person name="Davis C.C."/>
            <person name="Verbruggen H."/>
            <person name="Oliveira M.C."/>
        </authorList>
    </citation>
    <scope>NUCLEOTIDE SEQUENCE</scope>
</reference>
<comment type="function">
    <text evidence="6">Required during biogenesis of c-type cytochromes (cytochrome c6 and cytochrome f) at the step of heme attachment.</text>
</comment>
<keyword evidence="3 6" id="KW-0201">Cytochrome c-type biogenesis</keyword>
<dbReference type="InterPro" id="IPR007816">
    <property type="entry name" value="ResB-like_domain"/>
</dbReference>
<gene>
    <name evidence="6 9" type="primary">ccs1</name>
</gene>
<dbReference type="PANTHER" id="PTHR31566">
    <property type="entry name" value="CYTOCHROME C BIOGENESIS PROTEIN CCS1, CHLOROPLASTIC"/>
    <property type="match status" value="1"/>
</dbReference>
<feature type="transmembrane region" description="Helical" evidence="7">
    <location>
        <begin position="12"/>
        <end position="35"/>
    </location>
</feature>
<evidence type="ECO:0000256" key="7">
    <source>
        <dbReference type="SAM" id="Phobius"/>
    </source>
</evidence>
<evidence type="ECO:0000256" key="1">
    <source>
        <dbReference type="ARBA" id="ARBA00004141"/>
    </source>
</evidence>
<evidence type="ECO:0000256" key="6">
    <source>
        <dbReference type="HAMAP-Rule" id="MF_01392"/>
    </source>
</evidence>
<dbReference type="Pfam" id="PF05140">
    <property type="entry name" value="ResB"/>
    <property type="match status" value="2"/>
</dbReference>
<organism evidence="9">
    <name type="scientific">Gracilaria caudata</name>
    <dbReference type="NCBI Taxonomy" id="2572395"/>
    <lineage>
        <taxon>Eukaryota</taxon>
        <taxon>Rhodophyta</taxon>
        <taxon>Florideophyceae</taxon>
        <taxon>Rhodymeniophycidae</taxon>
        <taxon>Gracilariales</taxon>
        <taxon>Gracilariaceae</taxon>
        <taxon>Gracilaria</taxon>
    </lineage>
</organism>
<geneLocation type="chloroplast" evidence="9"/>
<keyword evidence="6" id="KW-0793">Thylakoid</keyword>
<keyword evidence="9" id="KW-0934">Plastid</keyword>
<evidence type="ECO:0000259" key="8">
    <source>
        <dbReference type="Pfam" id="PF05140"/>
    </source>
</evidence>
<comment type="similarity">
    <text evidence="6">Belongs to the Ccs1/CcsB family.</text>
</comment>
<dbReference type="InterPro" id="IPR023494">
    <property type="entry name" value="Cyt_c_bgen_Ccs1/CcsB/ResB"/>
</dbReference>
<keyword evidence="5 6" id="KW-0472">Membrane</keyword>
<feature type="domain" description="ResB-like" evidence="8">
    <location>
        <begin position="322"/>
        <end position="419"/>
    </location>
</feature>
<dbReference type="GO" id="GO:0009535">
    <property type="term" value="C:chloroplast thylakoid membrane"/>
    <property type="evidence" value="ECO:0007669"/>
    <property type="project" value="UniProtKB-SubCell"/>
</dbReference>
<feature type="transmembrane region" description="Helical" evidence="7">
    <location>
        <begin position="164"/>
        <end position="185"/>
    </location>
</feature>
<dbReference type="RefSeq" id="YP_009510344.1">
    <property type="nucleotide sequence ID" value="NC_039139.1"/>
</dbReference>
<feature type="domain" description="ResB-like" evidence="8">
    <location>
        <begin position="16"/>
        <end position="279"/>
    </location>
</feature>
<evidence type="ECO:0000256" key="3">
    <source>
        <dbReference type="ARBA" id="ARBA00022748"/>
    </source>
</evidence>
<keyword evidence="4 6" id="KW-1133">Transmembrane helix</keyword>
<dbReference type="GO" id="GO:0017004">
    <property type="term" value="P:cytochrome complex assembly"/>
    <property type="evidence" value="ECO:0007669"/>
    <property type="project" value="UniProtKB-UniRule"/>
</dbReference>
<sequence>MKNILWYTFKKLSTLSLSISLLLIIAIISIIGTIIEQNQNISYYQTNYPISNQLLNSVINWKTILNLGIDHIYSNPFFILILILFFCSLLACTFSNQLPSLRNARKWKFLQHTQQINSKAHFAKLDKISMCNMIYSLHNNHYYIFHKKSNIYAYKGLAGRIAPIFVHFSMILTLMGSLISLLGGFTAQEMIPEGEIFHIKNIIQSGFNSKIPDNLTGKIENFDIKYNKDNSIQQFLSNVIIYSNQYKSVNQKYIFVNSPLIFKGITFYQTDWKISSIRLRIGNSKVIQQPIVKHKINNQTLWSCEIPINMKTHIIFILTKLNEPISLYDKSNNLLMSMQLDEKIVINNTTLQIFEIMTNTGLQIKTDPGIFITYTGFFILMISIVISYVSYSQVWATGIIQNIEIAGFTNRATLIFEEDLINIQEIYTKYTWLEHKNIHYNQIK</sequence>
<feature type="transmembrane region" description="Helical" evidence="7">
    <location>
        <begin position="77"/>
        <end position="98"/>
    </location>
</feature>
<evidence type="ECO:0000256" key="5">
    <source>
        <dbReference type="ARBA" id="ARBA00023136"/>
    </source>
</evidence>
<keyword evidence="2 6" id="KW-0812">Transmembrane</keyword>
<dbReference type="GeneID" id="37622690"/>
<accession>A0A345U6D1</accession>
<dbReference type="EMBL" id="MH396009">
    <property type="protein sequence ID" value="AXI96017.1"/>
    <property type="molecule type" value="Genomic_DNA"/>
</dbReference>
<keyword evidence="9" id="KW-0150">Chloroplast</keyword>
<dbReference type="HAMAP" id="MF_01392">
    <property type="entry name" value="CytC_Ccs1"/>
    <property type="match status" value="1"/>
</dbReference>
<protein>
    <recommendedName>
        <fullName evidence="6">Cytochrome c biogenesis protein Ccs1</fullName>
    </recommendedName>
</protein>
<evidence type="ECO:0000256" key="4">
    <source>
        <dbReference type="ARBA" id="ARBA00022989"/>
    </source>
</evidence>
<name>A0A345U6D1_9FLOR</name>
<comment type="subcellular location">
    <subcellularLocation>
        <location evidence="1">Membrane</location>
        <topology evidence="1">Multi-pass membrane protein</topology>
    </subcellularLocation>
    <subcellularLocation>
        <location evidence="6">Plastid</location>
        <location evidence="6">Chloroplast thylakoid membrane</location>
        <topology evidence="6">Multi-pass membrane protein</topology>
    </subcellularLocation>
</comment>